<sequence>MELATPVRSRTKEPFAMDDQSSVTSHITYQATFDEKPDIESSGRSTAKNSPSAKGPRDSYVSE</sequence>
<gene>
    <name evidence="2" type="ORF">ABVK25_006062</name>
</gene>
<dbReference type="EMBL" id="JBHFEH010000019">
    <property type="protein sequence ID" value="KAL2053757.1"/>
    <property type="molecule type" value="Genomic_DNA"/>
</dbReference>
<reference evidence="2 3" key="1">
    <citation type="submission" date="2024-09" db="EMBL/GenBank/DDBJ databases">
        <title>Rethinking Asexuality: The Enigmatic Case of Functional Sexual Genes in Lepraria (Stereocaulaceae).</title>
        <authorList>
            <person name="Doellman M."/>
            <person name="Sun Y."/>
            <person name="Barcenas-Pena A."/>
            <person name="Lumbsch H.T."/>
            <person name="Grewe F."/>
        </authorList>
    </citation>
    <scope>NUCLEOTIDE SEQUENCE [LARGE SCALE GENOMIC DNA]</scope>
    <source>
        <strain evidence="2 3">Grewe 0041</strain>
    </source>
</reference>
<feature type="region of interest" description="Disordered" evidence="1">
    <location>
        <begin position="1"/>
        <end position="63"/>
    </location>
</feature>
<organism evidence="2 3">
    <name type="scientific">Lepraria finkii</name>
    <dbReference type="NCBI Taxonomy" id="1340010"/>
    <lineage>
        <taxon>Eukaryota</taxon>
        <taxon>Fungi</taxon>
        <taxon>Dikarya</taxon>
        <taxon>Ascomycota</taxon>
        <taxon>Pezizomycotina</taxon>
        <taxon>Lecanoromycetes</taxon>
        <taxon>OSLEUM clade</taxon>
        <taxon>Lecanoromycetidae</taxon>
        <taxon>Lecanorales</taxon>
        <taxon>Lecanorineae</taxon>
        <taxon>Stereocaulaceae</taxon>
        <taxon>Lepraria</taxon>
    </lineage>
</organism>
<accession>A0ABR4B7B9</accession>
<feature type="compositionally biased region" description="Polar residues" evidence="1">
    <location>
        <begin position="19"/>
        <end position="31"/>
    </location>
</feature>
<proteinExistence type="predicted"/>
<feature type="compositionally biased region" description="Polar residues" evidence="1">
    <location>
        <begin position="42"/>
        <end position="52"/>
    </location>
</feature>
<protein>
    <submittedName>
        <fullName evidence="2">Uncharacterized protein</fullName>
    </submittedName>
</protein>
<name>A0ABR4B7B9_9LECA</name>
<evidence type="ECO:0000256" key="1">
    <source>
        <dbReference type="SAM" id="MobiDB-lite"/>
    </source>
</evidence>
<comment type="caution">
    <text evidence="2">The sequence shown here is derived from an EMBL/GenBank/DDBJ whole genome shotgun (WGS) entry which is preliminary data.</text>
</comment>
<evidence type="ECO:0000313" key="2">
    <source>
        <dbReference type="EMBL" id="KAL2053757.1"/>
    </source>
</evidence>
<evidence type="ECO:0000313" key="3">
    <source>
        <dbReference type="Proteomes" id="UP001590951"/>
    </source>
</evidence>
<keyword evidence="3" id="KW-1185">Reference proteome</keyword>
<dbReference type="Proteomes" id="UP001590951">
    <property type="component" value="Unassembled WGS sequence"/>
</dbReference>